<dbReference type="GO" id="GO:0046819">
    <property type="term" value="P:protein secretion by the type V secretion system"/>
    <property type="evidence" value="ECO:0007669"/>
    <property type="project" value="TreeGrafter"/>
</dbReference>
<dbReference type="KEGG" id="abf:AMK58_24870"/>
<evidence type="ECO:0000256" key="6">
    <source>
        <dbReference type="ARBA" id="ARBA00022927"/>
    </source>
</evidence>
<dbReference type="Pfam" id="PF08479">
    <property type="entry name" value="POTRA_2"/>
    <property type="match status" value="1"/>
</dbReference>
<sequence length="551" mass="58925">MAAGVAFPAFAQQLPTQLPSGAEPRPEAPRPVMPLPSVPGGAVTVPKAPAAEAPAGAENYRLTLREVAIEGATAYSQDSLKAAYQDMLGREVSVADLFKIANDIEFRYRNDGFITSRVIVPAQTIEDGTFRLQVVEGFVSDITYPDDIGPALAAVKRLVEPLRGVKPINVAEVERRLLLANDLAGLTVRASLEPAPDTLGASVVVVKTDRKAVDALVSFSNRNTPYLGTAQTTATAALNSFGPNADTVNLSGRVSSPASRAWSVGAGYQALVTGDGLTFSATGSYSKSRPGLTLDPLDVESWVAAGVGTLSYPVIRSRLENLRAVGEFEYRDVNTDISGDRFNRDRLRILRGGFSYDRTDNWDGITAVRGLVHQGLDILDATKLGSAYASRERGRSDFTKLTADITRVQQLPANFSILATATMQAAGTPLLASEQIALGGPSYGRAFDEGEISGDSGWAGSLELRYTPVVPENAFAQAVQIYGFVDGGEVWNRSSLEQNSRNSLVSVGGGVRASLVERLFATLEIDKPLTRRVATEGDKDMRVFFNITAQY</sequence>
<dbReference type="PANTHER" id="PTHR34597:SF6">
    <property type="entry name" value="BLR6126 PROTEIN"/>
    <property type="match status" value="1"/>
</dbReference>
<evidence type="ECO:0000313" key="10">
    <source>
        <dbReference type="EMBL" id="QCO12365.1"/>
    </source>
</evidence>
<evidence type="ECO:0000256" key="9">
    <source>
        <dbReference type="SAM" id="MobiDB-lite"/>
    </source>
</evidence>
<keyword evidence="3" id="KW-0813">Transport</keyword>
<dbReference type="Gene3D" id="3.10.20.310">
    <property type="entry name" value="membrane protein fhac"/>
    <property type="match status" value="1"/>
</dbReference>
<comment type="similarity">
    <text evidence="2">Belongs to the TPS (TC 1.B.20) family.</text>
</comment>
<evidence type="ECO:0000256" key="8">
    <source>
        <dbReference type="ARBA" id="ARBA00023237"/>
    </source>
</evidence>
<accession>A0A0P0ELD8</accession>
<keyword evidence="10" id="KW-0614">Plasmid</keyword>
<name>A0A0P0ELD8_AZOBR</name>
<dbReference type="Pfam" id="PF03865">
    <property type="entry name" value="ShlB"/>
    <property type="match status" value="1"/>
</dbReference>
<dbReference type="Gene3D" id="2.40.160.50">
    <property type="entry name" value="membrane protein fhac: a member of the omp85/tpsb transporter family"/>
    <property type="match status" value="1"/>
</dbReference>
<dbReference type="GO" id="GO:0009279">
    <property type="term" value="C:cell outer membrane"/>
    <property type="evidence" value="ECO:0007669"/>
    <property type="project" value="UniProtKB-SubCell"/>
</dbReference>
<evidence type="ECO:0000256" key="5">
    <source>
        <dbReference type="ARBA" id="ARBA00022692"/>
    </source>
</evidence>
<keyword evidence="6" id="KW-0653">Protein transport</keyword>
<keyword evidence="5" id="KW-0812">Transmembrane</keyword>
<proteinExistence type="inferred from homology"/>
<keyword evidence="4" id="KW-1134">Transmembrane beta strand</keyword>
<gene>
    <name evidence="10" type="ORF">D3868_23020</name>
</gene>
<evidence type="ECO:0000256" key="4">
    <source>
        <dbReference type="ARBA" id="ARBA00022452"/>
    </source>
</evidence>
<evidence type="ECO:0000256" key="3">
    <source>
        <dbReference type="ARBA" id="ARBA00022448"/>
    </source>
</evidence>
<evidence type="ECO:0000256" key="7">
    <source>
        <dbReference type="ARBA" id="ARBA00023136"/>
    </source>
</evidence>
<evidence type="ECO:0000256" key="1">
    <source>
        <dbReference type="ARBA" id="ARBA00004442"/>
    </source>
</evidence>
<dbReference type="PROSITE" id="PS51779">
    <property type="entry name" value="POTRA"/>
    <property type="match status" value="1"/>
</dbReference>
<dbReference type="InterPro" id="IPR013686">
    <property type="entry name" value="Polypept-transport_assoc_ShlB"/>
</dbReference>
<protein>
    <submittedName>
        <fullName evidence="10">ShlB/FhaC/HecB family hemolysin secretion/activation protein</fullName>
    </submittedName>
</protein>
<organism evidence="10 11">
    <name type="scientific">Azospirillum brasilense</name>
    <dbReference type="NCBI Taxonomy" id="192"/>
    <lineage>
        <taxon>Bacteria</taxon>
        <taxon>Pseudomonadati</taxon>
        <taxon>Pseudomonadota</taxon>
        <taxon>Alphaproteobacteria</taxon>
        <taxon>Rhodospirillales</taxon>
        <taxon>Azospirillaceae</taxon>
        <taxon>Azospirillum</taxon>
    </lineage>
</organism>
<dbReference type="PANTHER" id="PTHR34597">
    <property type="entry name" value="SLR1661 PROTEIN"/>
    <property type="match status" value="1"/>
</dbReference>
<dbReference type="InterPro" id="IPR034746">
    <property type="entry name" value="POTRA"/>
</dbReference>
<reference evidence="10 11" key="1">
    <citation type="submission" date="2018-09" db="EMBL/GenBank/DDBJ databases">
        <title>Whole genome based analysis of evolution and adaptive divergence in Indian and Brazilian strains of Azospirillum brasilense.</title>
        <authorList>
            <person name="Singh C."/>
            <person name="Tripathi A.K."/>
        </authorList>
    </citation>
    <scope>NUCLEOTIDE SEQUENCE [LARGE SCALE GENOMIC DNA]</scope>
    <source>
        <strain evidence="10 11">MTCC4038</strain>
        <plasmid evidence="10 11">p2</plasmid>
    </source>
</reference>
<dbReference type="InterPro" id="IPR005565">
    <property type="entry name" value="Hemolysn_activator_HlyB_C"/>
</dbReference>
<geneLocation type="plasmid" evidence="10 11">
    <name>p2</name>
</geneLocation>
<dbReference type="GO" id="GO:0008320">
    <property type="term" value="F:protein transmembrane transporter activity"/>
    <property type="evidence" value="ECO:0007669"/>
    <property type="project" value="TreeGrafter"/>
</dbReference>
<feature type="region of interest" description="Disordered" evidence="9">
    <location>
        <begin position="15"/>
        <end position="39"/>
    </location>
</feature>
<keyword evidence="8" id="KW-0998">Cell outer membrane</keyword>
<comment type="subcellular location">
    <subcellularLocation>
        <location evidence="1">Cell outer membrane</location>
    </subcellularLocation>
</comment>
<evidence type="ECO:0000256" key="2">
    <source>
        <dbReference type="ARBA" id="ARBA00009055"/>
    </source>
</evidence>
<dbReference type="Proteomes" id="UP000298774">
    <property type="component" value="Plasmid p2"/>
</dbReference>
<dbReference type="AlphaFoldDB" id="A0A0P0ELD8"/>
<evidence type="ECO:0000313" key="11">
    <source>
        <dbReference type="Proteomes" id="UP000298774"/>
    </source>
</evidence>
<dbReference type="InterPro" id="IPR051544">
    <property type="entry name" value="TPS_OM_transporter"/>
</dbReference>
<dbReference type="GO" id="GO:0098046">
    <property type="term" value="C:type V protein secretion system complex"/>
    <property type="evidence" value="ECO:0007669"/>
    <property type="project" value="TreeGrafter"/>
</dbReference>
<dbReference type="EMBL" id="CP032341">
    <property type="protein sequence ID" value="QCO12365.1"/>
    <property type="molecule type" value="Genomic_DNA"/>
</dbReference>
<keyword evidence="7" id="KW-0472">Membrane</keyword>